<dbReference type="InterPro" id="IPR045540">
    <property type="entry name" value="YegS/DAGK_C"/>
</dbReference>
<dbReference type="PROSITE" id="PS50146">
    <property type="entry name" value="DAGK"/>
    <property type="match status" value="1"/>
</dbReference>
<dbReference type="Proteomes" id="UP000290189">
    <property type="component" value="Unassembled WGS sequence"/>
</dbReference>
<sequence>MPTDVTVDIDDDVGGLGIEFVAAHRVAGRWAHVVAVQKRWRCVLIDPDDFVALHDRVAAVAPAALRVPAPVRPRPSLCSKPQRQGRDRRLALSTYLHDLVDLGHPEVTNEVLSLLQANDPSRLSVEQLAGRTDLSTWRDAAGGTLLHYAAGRADHALLDLVLAGDVDGTLPQERDQFGYVAGDVARALGHDDVASRLPAGHDDDERRRRHEVPCQYGIAPGHRRVLVVGNPVSGKGHAASVIEHVVVPLLDAAGIRHETKLTSWPGDAKSIALTFDGDRFDTLLLVSGDGLLHEVLQGLAQRDAESRTGGARRPWLRFPLAIVPAGSGNAVTCVRFGIPVDALRAVAAFVNGVYGPVDLVQCDEIGGSSLPVFSIVSVSYGFIADVDFDSEPMRWMGALRFTVEAIKKIVRGDTCACDIRYRGRDTPDQWASVDGPFNLLVASNLSHLAPDMNLIPGAKIDDGCVHLGVGRGLTRTAMLAMLAFDVEHGRHVSRDGVSLQACAEIELKPVRRSPCDIDGERYAFGSVRCIARPGAAQLILSQQAHKPV</sequence>
<dbReference type="Pfam" id="PF19279">
    <property type="entry name" value="YegS_C"/>
    <property type="match status" value="1"/>
</dbReference>
<evidence type="ECO:0000256" key="1">
    <source>
        <dbReference type="ARBA" id="ARBA00022679"/>
    </source>
</evidence>
<evidence type="ECO:0000313" key="6">
    <source>
        <dbReference type="EMBL" id="SPQ98467.1"/>
    </source>
</evidence>
<dbReference type="GO" id="GO:0016020">
    <property type="term" value="C:membrane"/>
    <property type="evidence" value="ECO:0007669"/>
    <property type="project" value="TreeGrafter"/>
</dbReference>
<dbReference type="SUPFAM" id="SSF111331">
    <property type="entry name" value="NAD kinase/diacylglycerol kinase-like"/>
    <property type="match status" value="1"/>
</dbReference>
<dbReference type="Gene3D" id="3.40.50.10330">
    <property type="entry name" value="Probable inorganic polyphosphate/atp-NAD kinase, domain 1"/>
    <property type="match status" value="1"/>
</dbReference>
<protein>
    <recommendedName>
        <fullName evidence="5">DAGKc domain-containing protein</fullName>
    </recommendedName>
</protein>
<proteinExistence type="predicted"/>
<dbReference type="Gene3D" id="2.60.200.40">
    <property type="match status" value="1"/>
</dbReference>
<dbReference type="GO" id="GO:0046512">
    <property type="term" value="P:sphingosine biosynthetic process"/>
    <property type="evidence" value="ECO:0007669"/>
    <property type="project" value="TreeGrafter"/>
</dbReference>
<feature type="domain" description="DAGKc" evidence="5">
    <location>
        <begin position="220"/>
        <end position="366"/>
    </location>
</feature>
<evidence type="ECO:0000256" key="4">
    <source>
        <dbReference type="ARBA" id="ARBA00022840"/>
    </source>
</evidence>
<evidence type="ECO:0000313" key="7">
    <source>
        <dbReference type="Proteomes" id="UP000290189"/>
    </source>
</evidence>
<accession>A0A3P3YE53</accession>
<dbReference type="InterPro" id="IPR017438">
    <property type="entry name" value="ATP-NAD_kinase_N"/>
</dbReference>
<dbReference type="InterPro" id="IPR016064">
    <property type="entry name" value="NAD/diacylglycerol_kinase_sf"/>
</dbReference>
<evidence type="ECO:0000256" key="2">
    <source>
        <dbReference type="ARBA" id="ARBA00022741"/>
    </source>
</evidence>
<dbReference type="GO" id="GO:0001727">
    <property type="term" value="F:lipid kinase activity"/>
    <property type="evidence" value="ECO:0007669"/>
    <property type="project" value="TreeGrafter"/>
</dbReference>
<keyword evidence="2" id="KW-0547">Nucleotide-binding</keyword>
<dbReference type="AlphaFoldDB" id="A0A3P3YE53"/>
<dbReference type="InterPro" id="IPR001206">
    <property type="entry name" value="Diacylglycerol_kinase_cat_dom"/>
</dbReference>
<reference evidence="6 7" key="1">
    <citation type="submission" date="2018-03" db="EMBL/GenBank/DDBJ databases">
        <authorList>
            <person name="Fogelqvist J."/>
        </authorList>
    </citation>
    <scope>NUCLEOTIDE SEQUENCE [LARGE SCALE GENOMIC DNA]</scope>
</reference>
<name>A0A3P3YE53_PLABS</name>
<dbReference type="PANTHER" id="PTHR12358:SF31">
    <property type="entry name" value="ACYLGLYCEROL KINASE, MITOCHONDRIAL"/>
    <property type="match status" value="1"/>
</dbReference>
<keyword evidence="1" id="KW-0808">Transferase</keyword>
<dbReference type="GO" id="GO:0005524">
    <property type="term" value="F:ATP binding"/>
    <property type="evidence" value="ECO:0007669"/>
    <property type="project" value="UniProtKB-KW"/>
</dbReference>
<gene>
    <name evidence="6" type="ORF">PLBR_LOCUS5682</name>
</gene>
<keyword evidence="3" id="KW-0418">Kinase</keyword>
<keyword evidence="4" id="KW-0067">ATP-binding</keyword>
<keyword evidence="6" id="KW-0496">Mitochondrion</keyword>
<dbReference type="GO" id="GO:0005737">
    <property type="term" value="C:cytoplasm"/>
    <property type="evidence" value="ECO:0007669"/>
    <property type="project" value="TreeGrafter"/>
</dbReference>
<dbReference type="EMBL" id="OVEO01000009">
    <property type="protein sequence ID" value="SPQ98467.1"/>
    <property type="molecule type" value="Genomic_DNA"/>
</dbReference>
<evidence type="ECO:0000256" key="3">
    <source>
        <dbReference type="ARBA" id="ARBA00022777"/>
    </source>
</evidence>
<geneLocation type="mitochondrion" evidence="6"/>
<dbReference type="Pfam" id="PF00781">
    <property type="entry name" value="DAGK_cat"/>
    <property type="match status" value="1"/>
</dbReference>
<organism evidence="6 7">
    <name type="scientific">Plasmodiophora brassicae</name>
    <name type="common">Clubroot disease agent</name>
    <dbReference type="NCBI Taxonomy" id="37360"/>
    <lineage>
        <taxon>Eukaryota</taxon>
        <taxon>Sar</taxon>
        <taxon>Rhizaria</taxon>
        <taxon>Endomyxa</taxon>
        <taxon>Phytomyxea</taxon>
        <taxon>Plasmodiophorida</taxon>
        <taxon>Plasmodiophoridae</taxon>
        <taxon>Plasmodiophora</taxon>
    </lineage>
</organism>
<dbReference type="PANTHER" id="PTHR12358">
    <property type="entry name" value="SPHINGOSINE KINASE"/>
    <property type="match status" value="1"/>
</dbReference>
<dbReference type="InterPro" id="IPR050187">
    <property type="entry name" value="Lipid_Phosphate_FormReg"/>
</dbReference>
<evidence type="ECO:0000259" key="5">
    <source>
        <dbReference type="PROSITE" id="PS50146"/>
    </source>
</evidence>